<evidence type="ECO:0000256" key="4">
    <source>
        <dbReference type="ARBA" id="ARBA00023157"/>
    </source>
</evidence>
<feature type="domain" description="Ig-like" evidence="6">
    <location>
        <begin position="31"/>
        <end position="156"/>
    </location>
</feature>
<keyword evidence="5" id="KW-0732">Signal</keyword>
<dbReference type="InterPro" id="IPR003598">
    <property type="entry name" value="Ig_sub2"/>
</dbReference>
<dbReference type="SMART" id="SM00408">
    <property type="entry name" value="IGc2"/>
    <property type="match status" value="2"/>
</dbReference>
<dbReference type="InterPro" id="IPR013098">
    <property type="entry name" value="Ig_I-set"/>
</dbReference>
<evidence type="ECO:0000313" key="7">
    <source>
        <dbReference type="EMBL" id="KAK8786788.1"/>
    </source>
</evidence>
<evidence type="ECO:0000256" key="3">
    <source>
        <dbReference type="ARBA" id="ARBA00022553"/>
    </source>
</evidence>
<dbReference type="AlphaFoldDB" id="A0AAQ4FJP6"/>
<evidence type="ECO:0000313" key="8">
    <source>
        <dbReference type="Proteomes" id="UP001321473"/>
    </source>
</evidence>
<dbReference type="PROSITE" id="PS50835">
    <property type="entry name" value="IG_LIKE"/>
    <property type="match status" value="2"/>
</dbReference>
<evidence type="ECO:0000259" key="6">
    <source>
        <dbReference type="PROSITE" id="PS50835"/>
    </source>
</evidence>
<accession>A0AAQ4FJP6</accession>
<evidence type="ECO:0000256" key="1">
    <source>
        <dbReference type="ARBA" id="ARBA00004496"/>
    </source>
</evidence>
<sequence>MLRKVSTWIASSAAAVVPLLMIAAANDQLGPYDAAAPHYSERRVAEGAAFSLSCRLPPGAPAVTWLKDGRQLASGAGYELHAVYDDNDTRSGTRRDNETLEIPCALPAGRDVTAVRWFRDGHALRTATDRRLHVRRDGALVVAAASQADVGEYRCRSDADEAPAVVVATPVQLQVVPASLTVDAGAAVNIACKVLGAPTGSRPRSVSWLVGGEPLASSSGSRARLSSLDGVANSLLTLANAAPADSALYTCRLDERCYRAAPAASTSVHVWPHGLRTNEPLPGAGLLIR</sequence>
<dbReference type="PANTHER" id="PTHR35971">
    <property type="entry name" value="SI:DKEY-31G6.6"/>
    <property type="match status" value="1"/>
</dbReference>
<gene>
    <name evidence="7" type="ORF">V5799_023436</name>
</gene>
<feature type="signal peptide" evidence="5">
    <location>
        <begin position="1"/>
        <end position="25"/>
    </location>
</feature>
<keyword evidence="2" id="KW-0963">Cytoplasm</keyword>
<dbReference type="Gene3D" id="2.60.40.10">
    <property type="entry name" value="Immunoglobulins"/>
    <property type="match status" value="2"/>
</dbReference>
<dbReference type="PANTHER" id="PTHR35971:SF5">
    <property type="entry name" value="OBSCURIN LIKE CYTOSKELETAL ADAPTOR 1"/>
    <property type="match status" value="1"/>
</dbReference>
<dbReference type="InterPro" id="IPR013783">
    <property type="entry name" value="Ig-like_fold"/>
</dbReference>
<dbReference type="Pfam" id="PF07679">
    <property type="entry name" value="I-set"/>
    <property type="match status" value="1"/>
</dbReference>
<dbReference type="GO" id="GO:0005737">
    <property type="term" value="C:cytoplasm"/>
    <property type="evidence" value="ECO:0007669"/>
    <property type="project" value="UniProtKB-SubCell"/>
</dbReference>
<proteinExistence type="predicted"/>
<dbReference type="CDD" id="cd00096">
    <property type="entry name" value="Ig"/>
    <property type="match status" value="1"/>
</dbReference>
<keyword evidence="4" id="KW-1015">Disulfide bond</keyword>
<dbReference type="EMBL" id="JARKHS020002386">
    <property type="protein sequence ID" value="KAK8786788.1"/>
    <property type="molecule type" value="Genomic_DNA"/>
</dbReference>
<dbReference type="InterPro" id="IPR007110">
    <property type="entry name" value="Ig-like_dom"/>
</dbReference>
<name>A0AAQ4FJP6_AMBAM</name>
<dbReference type="InterPro" id="IPR052385">
    <property type="entry name" value="Obscurin/Obscurin-like_Reg"/>
</dbReference>
<dbReference type="InterPro" id="IPR036179">
    <property type="entry name" value="Ig-like_dom_sf"/>
</dbReference>
<evidence type="ECO:0000256" key="5">
    <source>
        <dbReference type="SAM" id="SignalP"/>
    </source>
</evidence>
<keyword evidence="8" id="KW-1185">Reference proteome</keyword>
<protein>
    <recommendedName>
        <fullName evidence="6">Ig-like domain-containing protein</fullName>
    </recommendedName>
</protein>
<dbReference type="SMART" id="SM00409">
    <property type="entry name" value="IG"/>
    <property type="match status" value="2"/>
</dbReference>
<reference evidence="7 8" key="1">
    <citation type="journal article" date="2023" name="Arcadia Sci">
        <title>De novo assembly of a long-read Amblyomma americanum tick genome.</title>
        <authorList>
            <person name="Chou S."/>
            <person name="Poskanzer K.E."/>
            <person name="Rollins M."/>
            <person name="Thuy-Boun P.S."/>
        </authorList>
    </citation>
    <scope>NUCLEOTIDE SEQUENCE [LARGE SCALE GENOMIC DNA]</scope>
    <source>
        <strain evidence="7">F_SG_1</strain>
        <tissue evidence="7">Salivary glands</tissue>
    </source>
</reference>
<comment type="subcellular location">
    <subcellularLocation>
        <location evidence="1">Cytoplasm</location>
    </subcellularLocation>
</comment>
<feature type="domain" description="Ig-like" evidence="6">
    <location>
        <begin position="163"/>
        <end position="269"/>
    </location>
</feature>
<comment type="caution">
    <text evidence="7">The sequence shown here is derived from an EMBL/GenBank/DDBJ whole genome shotgun (WGS) entry which is preliminary data.</text>
</comment>
<keyword evidence="3" id="KW-0597">Phosphoprotein</keyword>
<dbReference type="InterPro" id="IPR003599">
    <property type="entry name" value="Ig_sub"/>
</dbReference>
<dbReference type="SUPFAM" id="SSF48726">
    <property type="entry name" value="Immunoglobulin"/>
    <property type="match status" value="2"/>
</dbReference>
<organism evidence="7 8">
    <name type="scientific">Amblyomma americanum</name>
    <name type="common">Lone star tick</name>
    <dbReference type="NCBI Taxonomy" id="6943"/>
    <lineage>
        <taxon>Eukaryota</taxon>
        <taxon>Metazoa</taxon>
        <taxon>Ecdysozoa</taxon>
        <taxon>Arthropoda</taxon>
        <taxon>Chelicerata</taxon>
        <taxon>Arachnida</taxon>
        <taxon>Acari</taxon>
        <taxon>Parasitiformes</taxon>
        <taxon>Ixodida</taxon>
        <taxon>Ixodoidea</taxon>
        <taxon>Ixodidae</taxon>
        <taxon>Amblyomminae</taxon>
        <taxon>Amblyomma</taxon>
    </lineage>
</organism>
<feature type="chain" id="PRO_5042837854" description="Ig-like domain-containing protein" evidence="5">
    <location>
        <begin position="26"/>
        <end position="289"/>
    </location>
</feature>
<dbReference type="Proteomes" id="UP001321473">
    <property type="component" value="Unassembled WGS sequence"/>
</dbReference>
<evidence type="ECO:0000256" key="2">
    <source>
        <dbReference type="ARBA" id="ARBA00022490"/>
    </source>
</evidence>